<dbReference type="PANTHER" id="PTHR31375">
    <property type="match status" value="1"/>
</dbReference>
<comment type="subcellular location">
    <subcellularLocation>
        <location evidence="1">Secreted</location>
        <location evidence="1">Cell wall</location>
    </subcellularLocation>
</comment>
<feature type="non-terminal residue" evidence="10">
    <location>
        <position position="147"/>
    </location>
</feature>
<keyword evidence="6 9" id="KW-0326">Glycosidase</keyword>
<dbReference type="EMBL" id="JABFAE010411067">
    <property type="protein sequence ID" value="MBA0844892.1"/>
    <property type="molecule type" value="Genomic_DNA"/>
</dbReference>
<evidence type="ECO:0000256" key="7">
    <source>
        <dbReference type="ARBA" id="ARBA00023316"/>
    </source>
</evidence>
<proteinExistence type="inferred from homology"/>
<keyword evidence="11" id="KW-1185">Reference proteome</keyword>
<dbReference type="AlphaFoldDB" id="A0A7J9KEJ3"/>
<evidence type="ECO:0000256" key="8">
    <source>
        <dbReference type="PROSITE-ProRule" id="PRU10052"/>
    </source>
</evidence>
<evidence type="ECO:0000313" key="11">
    <source>
        <dbReference type="Proteomes" id="UP000593575"/>
    </source>
</evidence>
<dbReference type="Gene3D" id="2.160.20.10">
    <property type="entry name" value="Single-stranded right-handed beta-helix, Pectin lyase-like"/>
    <property type="match status" value="1"/>
</dbReference>
<comment type="caution">
    <text evidence="10">The sequence shown here is derived from an EMBL/GenBank/DDBJ whole genome shotgun (WGS) entry which is preliminary data.</text>
</comment>
<evidence type="ECO:0000256" key="5">
    <source>
        <dbReference type="ARBA" id="ARBA00022801"/>
    </source>
</evidence>
<evidence type="ECO:0000313" key="10">
    <source>
        <dbReference type="EMBL" id="MBA0844892.1"/>
    </source>
</evidence>
<evidence type="ECO:0008006" key="12">
    <source>
        <dbReference type="Google" id="ProtNLM"/>
    </source>
</evidence>
<protein>
    <recommendedName>
        <fullName evidence="12">Polygalacturonase</fullName>
    </recommendedName>
</protein>
<dbReference type="InterPro" id="IPR000743">
    <property type="entry name" value="Glyco_hydro_28"/>
</dbReference>
<name>A0A7J9KEJ3_9ROSI</name>
<sequence length="147" mass="15902">MVREPLLKRGKVASDMTFVPQFPLFDFLTNALIQDITSKRTKQLHVNVLGCKNITIERFKVEAPTNSPNADGIHMGQSDGVNIISSDIKTGDDCISFGYGTKNVDIKEVTCGLGHGISIGSLGKFQNEDLVEGIKVSKCTITNTSNG</sequence>
<evidence type="ECO:0000256" key="1">
    <source>
        <dbReference type="ARBA" id="ARBA00004191"/>
    </source>
</evidence>
<evidence type="ECO:0000256" key="3">
    <source>
        <dbReference type="ARBA" id="ARBA00022512"/>
    </source>
</evidence>
<evidence type="ECO:0000256" key="6">
    <source>
        <dbReference type="ARBA" id="ARBA00023295"/>
    </source>
</evidence>
<reference evidence="10 11" key="1">
    <citation type="journal article" date="2019" name="Genome Biol. Evol.">
        <title>Insights into the evolution of the New World diploid cottons (Gossypium, subgenus Houzingenia) based on genome sequencing.</title>
        <authorList>
            <person name="Grover C.E."/>
            <person name="Arick M.A. 2nd"/>
            <person name="Thrash A."/>
            <person name="Conover J.L."/>
            <person name="Sanders W.S."/>
            <person name="Peterson D.G."/>
            <person name="Frelichowski J.E."/>
            <person name="Scheffler J.A."/>
            <person name="Scheffler B.E."/>
            <person name="Wendel J.F."/>
        </authorList>
    </citation>
    <scope>NUCLEOTIDE SEQUENCE [LARGE SCALE GENOMIC DNA]</scope>
    <source>
        <strain evidence="10">6</strain>
        <tissue evidence="10">Leaf</tissue>
    </source>
</reference>
<keyword evidence="5 9" id="KW-0378">Hydrolase</keyword>
<keyword evidence="4" id="KW-0964">Secreted</keyword>
<evidence type="ECO:0000256" key="2">
    <source>
        <dbReference type="ARBA" id="ARBA00008834"/>
    </source>
</evidence>
<dbReference type="InterPro" id="IPR011050">
    <property type="entry name" value="Pectin_lyase_fold/virulence"/>
</dbReference>
<feature type="active site" evidence="8">
    <location>
        <position position="115"/>
    </location>
</feature>
<keyword evidence="3" id="KW-0134">Cell wall</keyword>
<dbReference type="Pfam" id="PF00295">
    <property type="entry name" value="Glyco_hydro_28"/>
    <property type="match status" value="1"/>
</dbReference>
<dbReference type="GO" id="GO:0005975">
    <property type="term" value="P:carbohydrate metabolic process"/>
    <property type="evidence" value="ECO:0007669"/>
    <property type="project" value="InterPro"/>
</dbReference>
<dbReference type="GO" id="GO:0004650">
    <property type="term" value="F:polygalacturonase activity"/>
    <property type="evidence" value="ECO:0007669"/>
    <property type="project" value="InterPro"/>
</dbReference>
<accession>A0A7J9KEJ3</accession>
<evidence type="ECO:0000256" key="9">
    <source>
        <dbReference type="RuleBase" id="RU361169"/>
    </source>
</evidence>
<dbReference type="Proteomes" id="UP000593575">
    <property type="component" value="Unassembled WGS sequence"/>
</dbReference>
<dbReference type="GO" id="GO:0071555">
    <property type="term" value="P:cell wall organization"/>
    <property type="evidence" value="ECO:0007669"/>
    <property type="project" value="UniProtKB-KW"/>
</dbReference>
<keyword evidence="7" id="KW-0961">Cell wall biogenesis/degradation</keyword>
<organism evidence="10 11">
    <name type="scientific">Gossypium armourianum</name>
    <dbReference type="NCBI Taxonomy" id="34283"/>
    <lineage>
        <taxon>Eukaryota</taxon>
        <taxon>Viridiplantae</taxon>
        <taxon>Streptophyta</taxon>
        <taxon>Embryophyta</taxon>
        <taxon>Tracheophyta</taxon>
        <taxon>Spermatophyta</taxon>
        <taxon>Magnoliopsida</taxon>
        <taxon>eudicotyledons</taxon>
        <taxon>Gunneridae</taxon>
        <taxon>Pentapetalae</taxon>
        <taxon>rosids</taxon>
        <taxon>malvids</taxon>
        <taxon>Malvales</taxon>
        <taxon>Malvaceae</taxon>
        <taxon>Malvoideae</taxon>
        <taxon>Gossypium</taxon>
    </lineage>
</organism>
<gene>
    <name evidence="10" type="ORF">Goarm_022806</name>
</gene>
<dbReference type="InterPro" id="IPR012334">
    <property type="entry name" value="Pectin_lyas_fold"/>
</dbReference>
<dbReference type="SUPFAM" id="SSF51126">
    <property type="entry name" value="Pectin lyase-like"/>
    <property type="match status" value="1"/>
</dbReference>
<dbReference type="PROSITE" id="PS00502">
    <property type="entry name" value="POLYGALACTURONASE"/>
    <property type="match status" value="1"/>
</dbReference>
<comment type="similarity">
    <text evidence="2 9">Belongs to the glycosyl hydrolase 28 family.</text>
</comment>
<evidence type="ECO:0000256" key="4">
    <source>
        <dbReference type="ARBA" id="ARBA00022525"/>
    </source>
</evidence>